<feature type="signal peptide" evidence="1">
    <location>
        <begin position="1"/>
        <end position="26"/>
    </location>
</feature>
<comment type="caution">
    <text evidence="2">The sequence shown here is derived from an EMBL/GenBank/DDBJ whole genome shotgun (WGS) entry which is preliminary data.</text>
</comment>
<evidence type="ECO:0000313" key="3">
    <source>
        <dbReference type="Proteomes" id="UP000274271"/>
    </source>
</evidence>
<dbReference type="AlphaFoldDB" id="A0A3P1CHH1"/>
<sequence>MKTISTPIFTFLFLIGLLLQTLSSSAQQTTYSQEDSTITTGELKRFYRYITRANVEEKTLFKLGFWPNAGDRDFTGRPSFRIGLNADVSVERKITPSFSVLAGFDFMFRYNRFNQFSGPSLVTSQDYRDFDKVFRGFVYGKVGVRYYYGMAKRIREGKSANNFSGNYVGLQFTKALSVRVIQHVYDTRTGATIGTYNNDVAYGYNAPLFSALWGIQRRLGRRSFVDINAGPEVAIPKREKNPYTLGPMFEFYKNNYQPSLTLRVNAVIGLGW</sequence>
<keyword evidence="3" id="KW-1185">Reference proteome</keyword>
<reference evidence="2 3" key="1">
    <citation type="submission" date="2018-11" db="EMBL/GenBank/DDBJ databases">
        <authorList>
            <person name="Zhou Z."/>
            <person name="Wang G."/>
        </authorList>
    </citation>
    <scope>NUCLEOTIDE SEQUENCE [LARGE SCALE GENOMIC DNA]</scope>
    <source>
        <strain evidence="2 3">KCTC42998</strain>
    </source>
</reference>
<evidence type="ECO:0008006" key="4">
    <source>
        <dbReference type="Google" id="ProtNLM"/>
    </source>
</evidence>
<keyword evidence="1" id="KW-0732">Signal</keyword>
<dbReference type="OrthoDB" id="912723at2"/>
<proteinExistence type="predicted"/>
<gene>
    <name evidence="2" type="ORF">EHT87_21795</name>
</gene>
<feature type="chain" id="PRO_5018094640" description="DUF3575 domain-containing protein" evidence="1">
    <location>
        <begin position="27"/>
        <end position="272"/>
    </location>
</feature>
<protein>
    <recommendedName>
        <fullName evidence="4">DUF3575 domain-containing protein</fullName>
    </recommendedName>
</protein>
<evidence type="ECO:0000313" key="2">
    <source>
        <dbReference type="EMBL" id="RRB12813.1"/>
    </source>
</evidence>
<organism evidence="2 3">
    <name type="scientific">Larkinella knui</name>
    <dbReference type="NCBI Taxonomy" id="2025310"/>
    <lineage>
        <taxon>Bacteria</taxon>
        <taxon>Pseudomonadati</taxon>
        <taxon>Bacteroidota</taxon>
        <taxon>Cytophagia</taxon>
        <taxon>Cytophagales</taxon>
        <taxon>Spirosomataceae</taxon>
        <taxon>Larkinella</taxon>
    </lineage>
</organism>
<dbReference type="Proteomes" id="UP000274271">
    <property type="component" value="Unassembled WGS sequence"/>
</dbReference>
<accession>A0A3P1CHH1</accession>
<dbReference type="RefSeq" id="WP_124908762.1">
    <property type="nucleotide sequence ID" value="NZ_RQJP01000004.1"/>
</dbReference>
<dbReference type="EMBL" id="RQJP01000004">
    <property type="protein sequence ID" value="RRB12813.1"/>
    <property type="molecule type" value="Genomic_DNA"/>
</dbReference>
<name>A0A3P1CHH1_9BACT</name>
<evidence type="ECO:0000256" key="1">
    <source>
        <dbReference type="SAM" id="SignalP"/>
    </source>
</evidence>